<comment type="caution">
    <text evidence="3">The sequence shown here is derived from an EMBL/GenBank/DDBJ whole genome shotgun (WGS) entry which is preliminary data.</text>
</comment>
<dbReference type="Proteomes" id="UP000283895">
    <property type="component" value="Unassembled WGS sequence"/>
</dbReference>
<accession>A0A423VRU5</accession>
<gene>
    <name evidence="3" type="ORF">VMCG_08039</name>
</gene>
<dbReference type="PROSITE" id="PS51837">
    <property type="entry name" value="LITAF"/>
    <property type="match status" value="1"/>
</dbReference>
<protein>
    <recommendedName>
        <fullName evidence="2">LITAF domain-containing protein</fullName>
    </recommendedName>
</protein>
<dbReference type="STRING" id="356882.A0A423VRU5"/>
<evidence type="ECO:0000259" key="2">
    <source>
        <dbReference type="PROSITE" id="PS51837"/>
    </source>
</evidence>
<evidence type="ECO:0000313" key="4">
    <source>
        <dbReference type="Proteomes" id="UP000283895"/>
    </source>
</evidence>
<dbReference type="OrthoDB" id="5599753at2759"/>
<dbReference type="EMBL" id="LKEA01000044">
    <property type="protein sequence ID" value="ROV93652.1"/>
    <property type="molecule type" value="Genomic_DNA"/>
</dbReference>
<organism evidence="3 4">
    <name type="scientific">Cytospora schulzeri</name>
    <dbReference type="NCBI Taxonomy" id="448051"/>
    <lineage>
        <taxon>Eukaryota</taxon>
        <taxon>Fungi</taxon>
        <taxon>Dikarya</taxon>
        <taxon>Ascomycota</taxon>
        <taxon>Pezizomycotina</taxon>
        <taxon>Sordariomycetes</taxon>
        <taxon>Sordariomycetidae</taxon>
        <taxon>Diaporthales</taxon>
        <taxon>Cytosporaceae</taxon>
        <taxon>Cytospora</taxon>
    </lineage>
</organism>
<feature type="domain" description="LITAF" evidence="2">
    <location>
        <begin position="229"/>
        <end position="311"/>
    </location>
</feature>
<feature type="compositionally biased region" description="Polar residues" evidence="1">
    <location>
        <begin position="84"/>
        <end position="103"/>
    </location>
</feature>
<feature type="region of interest" description="Disordered" evidence="1">
    <location>
        <begin position="1"/>
        <end position="161"/>
    </location>
</feature>
<dbReference type="SMART" id="SM00714">
    <property type="entry name" value="LITAF"/>
    <property type="match status" value="1"/>
</dbReference>
<feature type="compositionally biased region" description="Polar residues" evidence="1">
    <location>
        <begin position="20"/>
        <end position="52"/>
    </location>
</feature>
<dbReference type="InterPro" id="IPR006629">
    <property type="entry name" value="LITAF"/>
</dbReference>
<evidence type="ECO:0000313" key="3">
    <source>
        <dbReference type="EMBL" id="ROV93652.1"/>
    </source>
</evidence>
<feature type="compositionally biased region" description="Basic and acidic residues" evidence="1">
    <location>
        <begin position="108"/>
        <end position="123"/>
    </location>
</feature>
<feature type="compositionally biased region" description="Low complexity" evidence="1">
    <location>
        <begin position="203"/>
        <end position="212"/>
    </location>
</feature>
<reference evidence="3 4" key="1">
    <citation type="submission" date="2015-09" db="EMBL/GenBank/DDBJ databases">
        <title>Host preference determinants of Valsa canker pathogens revealed by comparative genomics.</title>
        <authorList>
            <person name="Yin Z."/>
            <person name="Huang L."/>
        </authorList>
    </citation>
    <scope>NUCLEOTIDE SEQUENCE [LARGE SCALE GENOMIC DNA]</scope>
    <source>
        <strain evidence="3 4">03-1</strain>
    </source>
</reference>
<name>A0A423VRU5_9PEZI</name>
<evidence type="ECO:0000256" key="1">
    <source>
        <dbReference type="SAM" id="MobiDB-lite"/>
    </source>
</evidence>
<dbReference type="AlphaFoldDB" id="A0A423VRU5"/>
<keyword evidence="4" id="KW-1185">Reference proteome</keyword>
<feature type="compositionally biased region" description="Basic and acidic residues" evidence="1">
    <location>
        <begin position="1"/>
        <end position="15"/>
    </location>
</feature>
<feature type="region of interest" description="Disordered" evidence="1">
    <location>
        <begin position="184"/>
        <end position="212"/>
    </location>
</feature>
<proteinExistence type="predicted"/>
<dbReference type="Pfam" id="PF10601">
    <property type="entry name" value="zf-LITAF-like"/>
    <property type="match status" value="1"/>
</dbReference>
<sequence>MDNAKPETEQQKAAEEGQMMVSTTEPPQENSSPVTQPDTEKQPATSSNSSAKGQGDPKLSTEDQAESGTAPAEQLPKVSFPRLRSSTPPTTDGQFGVVSNNGQLVCEFKSDDVSKTPPPEEKIIGSSSSDSEPKTLGGSVSPPPQASDRIEFTPVSNPSGNNTVSTLELLVDHNSYPEVYIAEDQYAPPQLPPRRTHPKDRGSSFSTSGNFSTKTGYLENNHMSLRNPVDVPLVTPIHLLGDQSDTVDCPFCMRRVETIVKKKASQMTHILGTVCLFTTFIGTPVPYCCDWKHNIEHHCTNCKRKIAHRKYDAKEFEPLGTDPELKEVSRFEAADVRGKRR</sequence>